<dbReference type="PROSITE" id="PS51892">
    <property type="entry name" value="SUBTILASE"/>
    <property type="match status" value="1"/>
</dbReference>
<proteinExistence type="inferred from homology"/>
<dbReference type="PROSITE" id="PS00137">
    <property type="entry name" value="SUBTILASE_HIS"/>
    <property type="match status" value="1"/>
</dbReference>
<name>A0ABR2GZA5_9EUKA</name>
<dbReference type="SUPFAM" id="SSF49785">
    <property type="entry name" value="Galactose-binding domain-like"/>
    <property type="match status" value="1"/>
</dbReference>
<dbReference type="InterPro" id="IPR008979">
    <property type="entry name" value="Galactose-bd-like_sf"/>
</dbReference>
<feature type="active site" description="Charge relay system" evidence="5">
    <location>
        <position position="248"/>
    </location>
</feature>
<evidence type="ECO:0000313" key="8">
    <source>
        <dbReference type="EMBL" id="KAK8839264.1"/>
    </source>
</evidence>
<organism evidence="8 9">
    <name type="scientific">Tritrichomonas musculus</name>
    <dbReference type="NCBI Taxonomy" id="1915356"/>
    <lineage>
        <taxon>Eukaryota</taxon>
        <taxon>Metamonada</taxon>
        <taxon>Parabasalia</taxon>
        <taxon>Tritrichomonadida</taxon>
        <taxon>Tritrichomonadidae</taxon>
        <taxon>Tritrichomonas</taxon>
    </lineage>
</organism>
<dbReference type="SUPFAM" id="SSF52743">
    <property type="entry name" value="Subtilisin-like"/>
    <property type="match status" value="1"/>
</dbReference>
<evidence type="ECO:0000256" key="5">
    <source>
        <dbReference type="PROSITE-ProRule" id="PRU01240"/>
    </source>
</evidence>
<dbReference type="PANTHER" id="PTHR43399">
    <property type="entry name" value="SUBTILISIN-RELATED"/>
    <property type="match status" value="1"/>
</dbReference>
<evidence type="ECO:0000256" key="2">
    <source>
        <dbReference type="ARBA" id="ARBA00022670"/>
    </source>
</evidence>
<gene>
    <name evidence="8" type="ORF">M9Y10_032195</name>
</gene>
<keyword evidence="6" id="KW-0472">Membrane</keyword>
<evidence type="ECO:0000259" key="7">
    <source>
        <dbReference type="Pfam" id="PF00082"/>
    </source>
</evidence>
<dbReference type="PANTHER" id="PTHR43399:SF4">
    <property type="entry name" value="CELL WALL-ASSOCIATED PROTEASE"/>
    <property type="match status" value="1"/>
</dbReference>
<evidence type="ECO:0000256" key="6">
    <source>
        <dbReference type="SAM" id="Phobius"/>
    </source>
</evidence>
<evidence type="ECO:0000256" key="1">
    <source>
        <dbReference type="ARBA" id="ARBA00011073"/>
    </source>
</evidence>
<dbReference type="CDD" id="cd04842">
    <property type="entry name" value="Peptidases_S8_Kp43_protease"/>
    <property type="match status" value="1"/>
</dbReference>
<keyword evidence="6" id="KW-1133">Transmembrane helix</keyword>
<dbReference type="Proteomes" id="UP001470230">
    <property type="component" value="Unassembled WGS sequence"/>
</dbReference>
<keyword evidence="4 5" id="KW-0720">Serine protease</keyword>
<keyword evidence="9" id="KW-1185">Reference proteome</keyword>
<comment type="caution">
    <text evidence="8">The sequence shown here is derived from an EMBL/GenBank/DDBJ whole genome shotgun (WGS) entry which is preliminary data.</text>
</comment>
<accession>A0ABR2GZA5</accession>
<dbReference type="EMBL" id="JAPFFF010000052">
    <property type="protein sequence ID" value="KAK8839264.1"/>
    <property type="molecule type" value="Genomic_DNA"/>
</dbReference>
<keyword evidence="2 5" id="KW-0645">Protease</keyword>
<dbReference type="Gene3D" id="3.40.50.200">
    <property type="entry name" value="Peptidase S8/S53 domain"/>
    <property type="match status" value="1"/>
</dbReference>
<dbReference type="Pfam" id="PF00082">
    <property type="entry name" value="Peptidase_S8"/>
    <property type="match status" value="1"/>
</dbReference>
<dbReference type="InterPro" id="IPR022398">
    <property type="entry name" value="Peptidase_S8_His-AS"/>
</dbReference>
<keyword evidence="6" id="KW-0812">Transmembrane</keyword>
<dbReference type="PRINTS" id="PR00723">
    <property type="entry name" value="SUBTILISIN"/>
</dbReference>
<evidence type="ECO:0000256" key="3">
    <source>
        <dbReference type="ARBA" id="ARBA00022801"/>
    </source>
</evidence>
<dbReference type="InterPro" id="IPR015500">
    <property type="entry name" value="Peptidase_S8_subtilisin-rel"/>
</dbReference>
<keyword evidence="3 5" id="KW-0378">Hydrolase</keyword>
<feature type="active site" description="Charge relay system" evidence="5">
    <location>
        <position position="595"/>
    </location>
</feature>
<feature type="transmembrane region" description="Helical" evidence="6">
    <location>
        <begin position="945"/>
        <end position="970"/>
    </location>
</feature>
<sequence>MILAYLIANIFCFQLKKSFTFKTSLNKEITLTSPKKFINENKNIVRIIQNHLFGTRNDNKEQGWYYVHFTDNKYLNILRNINSKDEISKDTFVLYLTNDQFNQIANISLVKKIEPSDKIYEIGGSIDEAENLFVSVFHNYQLSNQGGLFSIENKNQDSYILKFKTENLSKKDALKRKMQAIKYLSEIPEIKSISTYKKPTAKNSLATGFTQRNSFDFKQNKNWGFYSLERYMNNRGLKGENQVITVMDSILDFTHGMFRDDEVPIEFNKTMPNHRKIVYYKYHGNMNDWKKEIENYEHGTHVAGTVAGKSSCPNIDPIINDFDGNAPEAKILYPDDYNHFDDDVGTLMEKHNSRISSNSWGSTDYNPYSNQIFGEFAYKNPNIVFIAAAGNEYEVLNGNFSVCDPGGSKNALAVGAIDNFYQNDGELYIVKVLGTNMSFVIRGLKSLDLYAEGKIGTEKGKCDFLAVNLSKGKQCNLIEPAGIYLFYGDSSQNWIASCKINHNSQLFYINYDSLTKLLKVDKKVGIYNYNIIDEEKQIQRAPFSSTGPGFKGILKPDVMAPGSRIISAKSLQNNDSPHGCDSIISNNLILMDGTSMATPNIGGAMALIHQYFNSGKWIEKVNIDGSTSRALMINSCKHPHNSKVPDIIFGHGVVDLSTVIPIENDFGVQITRQGKESSSKHSVKEEGHVVSKITVNKTIHKKLQITLSYLDPMMDIESFIPLTRDLDMIVVSPSQKVYLGDHLPNGDTQHASANEKVIINEDEVENGDYTIHIYGGVFADGSLPGNEYQEFAVVASGPIQNGFLEFSDSNECPCDKCDKSRPGYCLCDESKNIGQICQNKIETVNGKHGEFTVGPLQIKRIRFISDKKIKSIRSKSSHPGREATIWGSKKCHLSLGEYESYGETGTSFEATNVDTSHEICVAIFNNNDLDATYIIETSNKKKVNWLLILIIAVPVVVIILIIIIIVICCVKKPCCKKKEINDSSLLNSSLTEFNNNLN</sequence>
<dbReference type="InterPro" id="IPR051048">
    <property type="entry name" value="Peptidase_S8/S53_subtilisin"/>
</dbReference>
<feature type="active site" description="Charge relay system" evidence="5">
    <location>
        <position position="298"/>
    </location>
</feature>
<dbReference type="Gene3D" id="2.60.120.380">
    <property type="match status" value="1"/>
</dbReference>
<evidence type="ECO:0000256" key="4">
    <source>
        <dbReference type="ARBA" id="ARBA00022825"/>
    </source>
</evidence>
<dbReference type="InterPro" id="IPR036852">
    <property type="entry name" value="Peptidase_S8/S53_dom_sf"/>
</dbReference>
<evidence type="ECO:0000313" key="9">
    <source>
        <dbReference type="Proteomes" id="UP001470230"/>
    </source>
</evidence>
<dbReference type="InterPro" id="IPR034058">
    <property type="entry name" value="TagA/B/C/D_pept_dom"/>
</dbReference>
<comment type="similarity">
    <text evidence="1 5">Belongs to the peptidase S8 family.</text>
</comment>
<protein>
    <recommendedName>
        <fullName evidence="7">Peptidase S8/S53 domain-containing protein</fullName>
    </recommendedName>
</protein>
<dbReference type="InterPro" id="IPR000209">
    <property type="entry name" value="Peptidase_S8/S53_dom"/>
</dbReference>
<reference evidence="8 9" key="1">
    <citation type="submission" date="2024-04" db="EMBL/GenBank/DDBJ databases">
        <title>Tritrichomonas musculus Genome.</title>
        <authorList>
            <person name="Alves-Ferreira E."/>
            <person name="Grigg M."/>
            <person name="Lorenzi H."/>
            <person name="Galac M."/>
        </authorList>
    </citation>
    <scope>NUCLEOTIDE SEQUENCE [LARGE SCALE GENOMIC DNA]</scope>
    <source>
        <strain evidence="8 9">EAF2021</strain>
    </source>
</reference>
<feature type="domain" description="Peptidase S8/S53" evidence="7">
    <location>
        <begin position="239"/>
        <end position="652"/>
    </location>
</feature>